<dbReference type="Pfam" id="PF00078">
    <property type="entry name" value="RVT_1"/>
    <property type="match status" value="1"/>
</dbReference>
<dbReference type="GO" id="GO:0006508">
    <property type="term" value="P:proteolysis"/>
    <property type="evidence" value="ECO:0007669"/>
    <property type="project" value="InterPro"/>
</dbReference>
<dbReference type="InterPro" id="IPR000477">
    <property type="entry name" value="RT_dom"/>
</dbReference>
<dbReference type="SUPFAM" id="SSF50630">
    <property type="entry name" value="Acid proteases"/>
    <property type="match status" value="1"/>
</dbReference>
<dbReference type="AlphaFoldDB" id="A0A8C6XLK6"/>
<feature type="domain" description="Reverse transcriptase" evidence="5">
    <location>
        <begin position="181"/>
        <end position="370"/>
    </location>
</feature>
<dbReference type="Pfam" id="PF00077">
    <property type="entry name" value="RVP"/>
    <property type="match status" value="1"/>
</dbReference>
<accession>A0A8C6XLK6</accession>
<organism evidence="6 7">
    <name type="scientific">Naja naja</name>
    <name type="common">Indian cobra</name>
    <dbReference type="NCBI Taxonomy" id="35670"/>
    <lineage>
        <taxon>Eukaryota</taxon>
        <taxon>Metazoa</taxon>
        <taxon>Chordata</taxon>
        <taxon>Craniata</taxon>
        <taxon>Vertebrata</taxon>
        <taxon>Euteleostomi</taxon>
        <taxon>Lepidosauria</taxon>
        <taxon>Squamata</taxon>
        <taxon>Bifurcata</taxon>
        <taxon>Unidentata</taxon>
        <taxon>Episquamata</taxon>
        <taxon>Toxicofera</taxon>
        <taxon>Serpentes</taxon>
        <taxon>Colubroidea</taxon>
        <taxon>Elapidae</taxon>
        <taxon>Elapinae</taxon>
        <taxon>Naja</taxon>
    </lineage>
</organism>
<evidence type="ECO:0000256" key="2">
    <source>
        <dbReference type="ARBA" id="ARBA00012180"/>
    </source>
</evidence>
<dbReference type="SUPFAM" id="SSF56672">
    <property type="entry name" value="DNA/RNA polymerases"/>
    <property type="match status" value="1"/>
</dbReference>
<protein>
    <recommendedName>
        <fullName evidence="2">ribonuclease H</fullName>
        <ecNumber evidence="2">3.1.26.4</ecNumber>
    </recommendedName>
</protein>
<evidence type="ECO:0000256" key="3">
    <source>
        <dbReference type="ARBA" id="ARBA00022801"/>
    </source>
</evidence>
<dbReference type="PROSITE" id="PS50175">
    <property type="entry name" value="ASP_PROT_RETROV"/>
    <property type="match status" value="1"/>
</dbReference>
<name>A0A8C6XLK6_NAJNA</name>
<evidence type="ECO:0000256" key="1">
    <source>
        <dbReference type="ARBA" id="ARBA00010879"/>
    </source>
</evidence>
<dbReference type="EC" id="3.1.26.4" evidence="2"/>
<sequence length="393" mass="43957">MKIGGQQTTFLVDTGAGRSVVNKQITAPGPHQIQVQGVSGQILGQQVLKPVTCDFKGLEIQHEFLYIPECPIPLLGRDLLCKLDATISFDEGRQRVTVSHSPEETWRLMVGREIDRKKPDDKWRLFAVPGLWPEDNPLGFAAHHPPGIVEVKPGATPVHVGQRPVAWEALCAIYDSIQRYLKAGILVHIQSPWSTPIIPIKKPDGSFRPVQDLRPINNLTVTIHPAVPNPYTFLSLIPPQASLFSVIDLKDAFFTISIHPISQPLFVFEWEHPRTGTKTQYTWTSLPQGFKNSPTLFGTALAKDQQYYVPCQQGDTVLQYVDDVLVTGQTEDSCWDNTKILLELLLECGYRVSQKKAQLPEPCRIGALDARARLWSDDTEPPPFLACCRKHGH</sequence>
<evidence type="ECO:0000313" key="6">
    <source>
        <dbReference type="Ensembl" id="ENSNNAP00000015961.1"/>
    </source>
</evidence>
<dbReference type="OMA" id="PEPCRIG"/>
<proteinExistence type="inferred from homology"/>
<dbReference type="InterPro" id="IPR043128">
    <property type="entry name" value="Rev_trsase/Diguanyl_cyclase"/>
</dbReference>
<dbReference type="PANTHER" id="PTHR33064:SF29">
    <property type="entry name" value="PEPTIDASE A2 DOMAIN-CONTAINING PROTEIN-RELATED"/>
    <property type="match status" value="1"/>
</dbReference>
<dbReference type="Gene3D" id="3.10.10.10">
    <property type="entry name" value="HIV Type 1 Reverse Transcriptase, subunit A, domain 1"/>
    <property type="match status" value="1"/>
</dbReference>
<dbReference type="PANTHER" id="PTHR33064">
    <property type="entry name" value="POL PROTEIN"/>
    <property type="match status" value="1"/>
</dbReference>
<dbReference type="Ensembl" id="ENSNNAT00000016735.1">
    <property type="protein sequence ID" value="ENSNNAP00000015961.1"/>
    <property type="gene ID" value="ENSNNAG00000010756.1"/>
</dbReference>
<dbReference type="PROSITE" id="PS50878">
    <property type="entry name" value="RT_POL"/>
    <property type="match status" value="1"/>
</dbReference>
<dbReference type="Gene3D" id="2.40.70.10">
    <property type="entry name" value="Acid Proteases"/>
    <property type="match status" value="1"/>
</dbReference>
<evidence type="ECO:0000313" key="7">
    <source>
        <dbReference type="Proteomes" id="UP000694559"/>
    </source>
</evidence>
<dbReference type="InterPro" id="IPR043502">
    <property type="entry name" value="DNA/RNA_pol_sf"/>
</dbReference>
<dbReference type="InterPro" id="IPR001995">
    <property type="entry name" value="Peptidase_A2_cat"/>
</dbReference>
<dbReference type="InterPro" id="IPR051320">
    <property type="entry name" value="Viral_Replic_Matur_Polypro"/>
</dbReference>
<keyword evidence="3" id="KW-0378">Hydrolase</keyword>
<reference evidence="6" key="1">
    <citation type="submission" date="2025-08" db="UniProtKB">
        <authorList>
            <consortium name="Ensembl"/>
        </authorList>
    </citation>
    <scope>IDENTIFICATION</scope>
</reference>
<dbReference type="Proteomes" id="UP000694559">
    <property type="component" value="Unplaced"/>
</dbReference>
<evidence type="ECO:0000259" key="5">
    <source>
        <dbReference type="PROSITE" id="PS50878"/>
    </source>
</evidence>
<keyword evidence="7" id="KW-1185">Reference proteome</keyword>
<comment type="similarity">
    <text evidence="1">Belongs to the beta type-B retroviral polymerase family. HERV class-II K(HML-2) pol subfamily.</text>
</comment>
<dbReference type="InterPro" id="IPR018061">
    <property type="entry name" value="Retropepsins"/>
</dbReference>
<evidence type="ECO:0000259" key="4">
    <source>
        <dbReference type="PROSITE" id="PS50175"/>
    </source>
</evidence>
<dbReference type="OrthoDB" id="9906216at2759"/>
<dbReference type="InterPro" id="IPR021109">
    <property type="entry name" value="Peptidase_aspartic_dom_sf"/>
</dbReference>
<dbReference type="GO" id="GO:0004523">
    <property type="term" value="F:RNA-DNA hybrid ribonuclease activity"/>
    <property type="evidence" value="ECO:0007669"/>
    <property type="project" value="UniProtKB-EC"/>
</dbReference>
<dbReference type="GO" id="GO:0004190">
    <property type="term" value="F:aspartic-type endopeptidase activity"/>
    <property type="evidence" value="ECO:0007669"/>
    <property type="project" value="InterPro"/>
</dbReference>
<reference evidence="6" key="2">
    <citation type="submission" date="2025-09" db="UniProtKB">
        <authorList>
            <consortium name="Ensembl"/>
        </authorList>
    </citation>
    <scope>IDENTIFICATION</scope>
</reference>
<dbReference type="GeneTree" id="ENSGT00940000163417"/>
<feature type="domain" description="Peptidase A2" evidence="4">
    <location>
        <begin position="8"/>
        <end position="79"/>
    </location>
</feature>
<dbReference type="Gene3D" id="3.30.70.270">
    <property type="match status" value="1"/>
</dbReference>